<dbReference type="Pfam" id="PF01810">
    <property type="entry name" value="LysE"/>
    <property type="match status" value="1"/>
</dbReference>
<name>A0ABW3Y4D5_9FLAO</name>
<reference evidence="8" key="1">
    <citation type="journal article" date="2019" name="Int. J. Syst. Evol. Microbiol.">
        <title>The Global Catalogue of Microorganisms (GCM) 10K type strain sequencing project: providing services to taxonomists for standard genome sequencing and annotation.</title>
        <authorList>
            <consortium name="The Broad Institute Genomics Platform"/>
            <consortium name="The Broad Institute Genome Sequencing Center for Infectious Disease"/>
            <person name="Wu L."/>
            <person name="Ma J."/>
        </authorList>
    </citation>
    <scope>NUCLEOTIDE SEQUENCE [LARGE SCALE GENOMIC DNA]</scope>
    <source>
        <strain evidence="8">CCUG 61485</strain>
    </source>
</reference>
<proteinExistence type="predicted"/>
<accession>A0ABW3Y4D5</accession>
<feature type="transmembrane region" description="Helical" evidence="6">
    <location>
        <begin position="106"/>
        <end position="127"/>
    </location>
</feature>
<feature type="transmembrane region" description="Helical" evidence="6">
    <location>
        <begin position="147"/>
        <end position="173"/>
    </location>
</feature>
<feature type="transmembrane region" description="Helical" evidence="6">
    <location>
        <begin position="6"/>
        <end position="28"/>
    </location>
</feature>
<dbReference type="RefSeq" id="WP_377178268.1">
    <property type="nucleotide sequence ID" value="NZ_JBHTMY010000003.1"/>
</dbReference>
<feature type="transmembrane region" description="Helical" evidence="6">
    <location>
        <begin position="40"/>
        <end position="62"/>
    </location>
</feature>
<keyword evidence="4 6" id="KW-1133">Transmembrane helix</keyword>
<organism evidence="7 8">
    <name type="scientific">Namhaeicola litoreus</name>
    <dbReference type="NCBI Taxonomy" id="1052145"/>
    <lineage>
        <taxon>Bacteria</taxon>
        <taxon>Pseudomonadati</taxon>
        <taxon>Bacteroidota</taxon>
        <taxon>Flavobacteriia</taxon>
        <taxon>Flavobacteriales</taxon>
        <taxon>Flavobacteriaceae</taxon>
        <taxon>Namhaeicola</taxon>
    </lineage>
</organism>
<protein>
    <submittedName>
        <fullName evidence="7">LysE family transporter</fullName>
    </submittedName>
</protein>
<evidence type="ECO:0000256" key="4">
    <source>
        <dbReference type="ARBA" id="ARBA00022989"/>
    </source>
</evidence>
<keyword evidence="8" id="KW-1185">Reference proteome</keyword>
<evidence type="ECO:0000256" key="3">
    <source>
        <dbReference type="ARBA" id="ARBA00022692"/>
    </source>
</evidence>
<dbReference type="EMBL" id="JBHTMY010000003">
    <property type="protein sequence ID" value="MFD1315775.1"/>
    <property type="molecule type" value="Genomic_DNA"/>
</dbReference>
<dbReference type="Proteomes" id="UP001597201">
    <property type="component" value="Unassembled WGS sequence"/>
</dbReference>
<evidence type="ECO:0000313" key="8">
    <source>
        <dbReference type="Proteomes" id="UP001597201"/>
    </source>
</evidence>
<comment type="caution">
    <text evidence="7">The sequence shown here is derived from an EMBL/GenBank/DDBJ whole genome shotgun (WGS) entry which is preliminary data.</text>
</comment>
<keyword evidence="3 6" id="KW-0812">Transmembrane</keyword>
<feature type="transmembrane region" description="Helical" evidence="6">
    <location>
        <begin position="74"/>
        <end position="94"/>
    </location>
</feature>
<evidence type="ECO:0000256" key="5">
    <source>
        <dbReference type="ARBA" id="ARBA00023136"/>
    </source>
</evidence>
<sequence>MDFFQHFVIGFIMAFAGLLPPGMLNMTAMKTAVAVDKKAGFLFSLGAALIVIPQAFIALYFANYFAKHPEIIENISFLGVIVLFLLSGFFFWLARKKNSKESKIQSSNFFFMGMIMSALNMLAIPYYLVYSTLLESRDILILERNYILFFVFGAFFGAFALFTLFVLLSDVLIKRAKYIARNLNYLLSILFFFLAIFTLINIFNN</sequence>
<comment type="subcellular location">
    <subcellularLocation>
        <location evidence="1">Cell membrane</location>
        <topology evidence="1">Multi-pass membrane protein</topology>
    </subcellularLocation>
</comment>
<keyword evidence="2" id="KW-1003">Cell membrane</keyword>
<keyword evidence="5 6" id="KW-0472">Membrane</keyword>
<gene>
    <name evidence="7" type="ORF">ACFQ39_09120</name>
</gene>
<feature type="transmembrane region" description="Helical" evidence="6">
    <location>
        <begin position="185"/>
        <end position="203"/>
    </location>
</feature>
<evidence type="ECO:0000313" key="7">
    <source>
        <dbReference type="EMBL" id="MFD1315775.1"/>
    </source>
</evidence>
<evidence type="ECO:0000256" key="6">
    <source>
        <dbReference type="SAM" id="Phobius"/>
    </source>
</evidence>
<evidence type="ECO:0000256" key="2">
    <source>
        <dbReference type="ARBA" id="ARBA00022475"/>
    </source>
</evidence>
<dbReference type="InterPro" id="IPR001123">
    <property type="entry name" value="LeuE-type"/>
</dbReference>
<evidence type="ECO:0000256" key="1">
    <source>
        <dbReference type="ARBA" id="ARBA00004651"/>
    </source>
</evidence>